<proteinExistence type="inferred from homology"/>
<dbReference type="SMART" id="SM00257">
    <property type="entry name" value="LysM"/>
    <property type="match status" value="2"/>
</dbReference>
<organism evidence="5 6">
    <name type="scientific">Marinicauda algicola</name>
    <dbReference type="NCBI Taxonomy" id="2029849"/>
    <lineage>
        <taxon>Bacteria</taxon>
        <taxon>Pseudomonadati</taxon>
        <taxon>Pseudomonadota</taxon>
        <taxon>Alphaproteobacteria</taxon>
        <taxon>Maricaulales</taxon>
        <taxon>Maricaulaceae</taxon>
        <taxon>Marinicauda</taxon>
    </lineage>
</organism>
<dbReference type="PROSITE" id="PS51782">
    <property type="entry name" value="LYSM"/>
    <property type="match status" value="2"/>
</dbReference>
<dbReference type="Pfam" id="PF01551">
    <property type="entry name" value="Peptidase_M23"/>
    <property type="match status" value="1"/>
</dbReference>
<dbReference type="PANTHER" id="PTHR21666:SF263">
    <property type="entry name" value="MUREIN HYDROLASE ACTIVATOR NLPD"/>
    <property type="match status" value="1"/>
</dbReference>
<dbReference type="Pfam" id="PF01476">
    <property type="entry name" value="LysM"/>
    <property type="match status" value="2"/>
</dbReference>
<dbReference type="PANTHER" id="PTHR21666">
    <property type="entry name" value="PEPTIDASE-RELATED"/>
    <property type="match status" value="1"/>
</dbReference>
<feature type="domain" description="LysM" evidence="4">
    <location>
        <begin position="98"/>
        <end position="142"/>
    </location>
</feature>
<dbReference type="Gene3D" id="3.10.350.10">
    <property type="entry name" value="LysM domain"/>
    <property type="match status" value="2"/>
</dbReference>
<dbReference type="InterPro" id="IPR011055">
    <property type="entry name" value="Dup_hybrid_motif"/>
</dbReference>
<gene>
    <name evidence="5" type="ORF">E5163_12230</name>
</gene>
<accession>A0A4S2H0G4</accession>
<evidence type="ECO:0000313" key="5">
    <source>
        <dbReference type="EMBL" id="TGY88572.1"/>
    </source>
</evidence>
<evidence type="ECO:0000256" key="1">
    <source>
        <dbReference type="ARBA" id="ARBA00038420"/>
    </source>
</evidence>
<comment type="caution">
    <text evidence="5">The sequence shown here is derived from an EMBL/GenBank/DDBJ whole genome shotgun (WGS) entry which is preliminary data.</text>
</comment>
<dbReference type="EMBL" id="SRXW01000003">
    <property type="protein sequence ID" value="TGY88572.1"/>
    <property type="molecule type" value="Genomic_DNA"/>
</dbReference>
<dbReference type="GO" id="GO:0009279">
    <property type="term" value="C:cell outer membrane"/>
    <property type="evidence" value="ECO:0007669"/>
    <property type="project" value="TreeGrafter"/>
</dbReference>
<dbReference type="SUPFAM" id="SSF51261">
    <property type="entry name" value="Duplicated hybrid motif"/>
    <property type="match status" value="1"/>
</dbReference>
<dbReference type="CDD" id="cd00118">
    <property type="entry name" value="LysM"/>
    <property type="match status" value="2"/>
</dbReference>
<feature type="signal peptide" evidence="3">
    <location>
        <begin position="1"/>
        <end position="22"/>
    </location>
</feature>
<dbReference type="InterPro" id="IPR016047">
    <property type="entry name" value="M23ase_b-sheet_dom"/>
</dbReference>
<feature type="domain" description="LysM" evidence="4">
    <location>
        <begin position="50"/>
        <end position="94"/>
    </location>
</feature>
<dbReference type="GO" id="GO:0004222">
    <property type="term" value="F:metalloendopeptidase activity"/>
    <property type="evidence" value="ECO:0007669"/>
    <property type="project" value="TreeGrafter"/>
</dbReference>
<evidence type="ECO:0000313" key="6">
    <source>
        <dbReference type="Proteomes" id="UP000308054"/>
    </source>
</evidence>
<dbReference type="InterPro" id="IPR036779">
    <property type="entry name" value="LysM_dom_sf"/>
</dbReference>
<dbReference type="PROSITE" id="PS51257">
    <property type="entry name" value="PROKAR_LIPOPROTEIN"/>
    <property type="match status" value="1"/>
</dbReference>
<name>A0A4S2H0G4_9PROT</name>
<feature type="region of interest" description="Disordered" evidence="2">
    <location>
        <begin position="171"/>
        <end position="193"/>
    </location>
</feature>
<keyword evidence="6" id="KW-1185">Reference proteome</keyword>
<keyword evidence="3" id="KW-0732">Signal</keyword>
<dbReference type="CDD" id="cd12797">
    <property type="entry name" value="M23_peptidase"/>
    <property type="match status" value="1"/>
</dbReference>
<evidence type="ECO:0000259" key="4">
    <source>
        <dbReference type="PROSITE" id="PS51782"/>
    </source>
</evidence>
<reference evidence="5 6" key="1">
    <citation type="journal article" date="2017" name="Int. J. Syst. Evol. Microbiol.">
        <title>Marinicauda algicola sp. nov., isolated from a marine red alga Rhodosorus marinus.</title>
        <authorList>
            <person name="Jeong S.E."/>
            <person name="Jeon S.H."/>
            <person name="Chun B.H."/>
            <person name="Kim D.W."/>
            <person name="Jeon C.O."/>
        </authorList>
    </citation>
    <scope>NUCLEOTIDE SEQUENCE [LARGE SCALE GENOMIC DNA]</scope>
    <source>
        <strain evidence="5 6">JCM 31718</strain>
    </source>
</reference>
<dbReference type="InterPro" id="IPR050570">
    <property type="entry name" value="Cell_wall_metabolism_enzyme"/>
</dbReference>
<dbReference type="Gene3D" id="2.70.70.10">
    <property type="entry name" value="Glucose Permease (Domain IIA)"/>
    <property type="match status" value="1"/>
</dbReference>
<evidence type="ECO:0000256" key="3">
    <source>
        <dbReference type="SAM" id="SignalP"/>
    </source>
</evidence>
<dbReference type="GO" id="GO:0032153">
    <property type="term" value="C:cell division site"/>
    <property type="evidence" value="ECO:0007669"/>
    <property type="project" value="TreeGrafter"/>
</dbReference>
<dbReference type="InterPro" id="IPR018392">
    <property type="entry name" value="LysM"/>
</dbReference>
<dbReference type="Proteomes" id="UP000308054">
    <property type="component" value="Unassembled WGS sequence"/>
</dbReference>
<feature type="chain" id="PRO_5020354250" evidence="3">
    <location>
        <begin position="23"/>
        <end position="313"/>
    </location>
</feature>
<comment type="similarity">
    <text evidence="1">Belongs to the E.coli NlpD/Haemophilus LppB family.</text>
</comment>
<protein>
    <submittedName>
        <fullName evidence="5">M23 family metallopeptidase</fullName>
    </submittedName>
</protein>
<sequence length="313" mass="32389">MGHRARTLRASAAVSAALVVLAGCGSGPGGPAEIDYRISGGAGAAQACGARYTVRDGDTLNAIARRCGVSYVDLAAENGIGAPFTIAPGQTLRIPGPATYTVQRGQNLYRIALAHSMSVEDLAALNGLAPPYTIYPGQELRVRGEPRAVASAPAYEAASPDSQLRVEEAPPRYTPAAASPPPPPPPAAGAPDFAWPLRGEVISRYGAQPGGGRKDGWTIAARLGEPVRAAAPGEVVYAGNELQGYGELVLVRHSGNWVTAYAHNSRLLVAVGDQVSQGTQIAEAGATGNAERVQLYFEIRRGVTPVDPASHLD</sequence>
<feature type="compositionally biased region" description="Pro residues" evidence="2">
    <location>
        <begin position="178"/>
        <end position="188"/>
    </location>
</feature>
<dbReference type="AlphaFoldDB" id="A0A4S2H0G4"/>
<evidence type="ECO:0000256" key="2">
    <source>
        <dbReference type="SAM" id="MobiDB-lite"/>
    </source>
</evidence>